<evidence type="ECO:0000259" key="3">
    <source>
        <dbReference type="Pfam" id="PF07833"/>
    </source>
</evidence>
<keyword evidence="1" id="KW-0433">Leucine-rich repeat</keyword>
<dbReference type="SUPFAM" id="SSF55383">
    <property type="entry name" value="Copper amine oxidase, domain N"/>
    <property type="match status" value="1"/>
</dbReference>
<reference evidence="4 5" key="1">
    <citation type="submission" date="2017-08" db="EMBL/GenBank/DDBJ databases">
        <title>Substantial Increase in Enzyme Production by Combined Drug-Resistance Mutations in Paenibacillus agaridevorans.</title>
        <authorList>
            <person name="Tanaka Y."/>
            <person name="Funane K."/>
            <person name="Hosaka T."/>
            <person name="Shiwa Y."/>
            <person name="Fujita N."/>
            <person name="Miyazaki T."/>
            <person name="Yoshikawa H."/>
            <person name="Murakami K."/>
            <person name="Kasahara K."/>
            <person name="Inaoka T."/>
            <person name="Hiraga Y."/>
            <person name="Ochi K."/>
        </authorList>
    </citation>
    <scope>NUCLEOTIDE SEQUENCE [LARGE SCALE GENOMIC DNA]</scope>
    <source>
        <strain evidence="4 5">T-3040</strain>
    </source>
</reference>
<sequence>MALQKPEGELTREDMASLRSVAGYRVTSLKGLEYAVNLKELRIMNGDVSDLSPLSGLRQLQNISLYDNKISDLSPLRELNHVAHLDLSMNKITDITSLQSMTALKTLDLSVNFVADPKPLNALTKLVSLDLSDNFIADFSGLQDMTELEYLNANGNLFTDLSPFGHLDALLTLNVTNNKVKDLTPVQQLKFLSVEISNTDITDLSPLEMMSTLKVIYGANTLLLNERSKQFIEKFKAVGNSVYPDNPYTSPKVFINQEVQMFPVRPIQNKGRVMVPLRALLEWIGAEFIWDGKTRQVAMSYKGSEIILTIDSNEMLVNGKKRKMDAKPYIEDGYTMVPIRFVVESFGFNLEWDGKRRWVMLSVN</sequence>
<dbReference type="PANTHER" id="PTHR46652">
    <property type="entry name" value="LEUCINE-RICH REPEAT AND IQ DOMAIN-CONTAINING PROTEIN 1-RELATED"/>
    <property type="match status" value="1"/>
</dbReference>
<dbReference type="InterPro" id="IPR025875">
    <property type="entry name" value="Leu-rich_rpt_4"/>
</dbReference>
<protein>
    <recommendedName>
        <fullName evidence="3">Copper amine oxidase-like N-terminal domain-containing protein</fullName>
    </recommendedName>
</protein>
<evidence type="ECO:0000256" key="1">
    <source>
        <dbReference type="ARBA" id="ARBA00022614"/>
    </source>
</evidence>
<dbReference type="Proteomes" id="UP000245202">
    <property type="component" value="Unassembled WGS sequence"/>
</dbReference>
<name>A0A2R5EZP3_9BACL</name>
<evidence type="ECO:0000256" key="2">
    <source>
        <dbReference type="ARBA" id="ARBA00022737"/>
    </source>
</evidence>
<dbReference type="SMART" id="SM00365">
    <property type="entry name" value="LRR_SD22"/>
    <property type="match status" value="3"/>
</dbReference>
<dbReference type="Pfam" id="PF12799">
    <property type="entry name" value="LRR_4"/>
    <property type="match status" value="3"/>
</dbReference>
<feature type="domain" description="Copper amine oxidase-like N-terminal" evidence="3">
    <location>
        <begin position="255"/>
        <end position="359"/>
    </location>
</feature>
<evidence type="ECO:0000313" key="5">
    <source>
        <dbReference type="Proteomes" id="UP000245202"/>
    </source>
</evidence>
<dbReference type="Gene3D" id="3.80.10.10">
    <property type="entry name" value="Ribonuclease Inhibitor"/>
    <property type="match status" value="2"/>
</dbReference>
<keyword evidence="2" id="KW-0677">Repeat</keyword>
<comment type="caution">
    <text evidence="4">The sequence shown here is derived from an EMBL/GenBank/DDBJ whole genome shotgun (WGS) entry which is preliminary data.</text>
</comment>
<dbReference type="InterPro" id="IPR036582">
    <property type="entry name" value="Mao_N_sf"/>
</dbReference>
<dbReference type="Pfam" id="PF07833">
    <property type="entry name" value="Cu_amine_oxidN1"/>
    <property type="match status" value="1"/>
</dbReference>
<dbReference type="InterPro" id="IPR012854">
    <property type="entry name" value="Cu_amine_oxidase-like_N"/>
</dbReference>
<gene>
    <name evidence="4" type="ORF">PAT3040_03415</name>
</gene>
<dbReference type="SUPFAM" id="SSF52058">
    <property type="entry name" value="L domain-like"/>
    <property type="match status" value="1"/>
</dbReference>
<dbReference type="AlphaFoldDB" id="A0A2R5EZP3"/>
<dbReference type="PANTHER" id="PTHR46652:SF3">
    <property type="entry name" value="LEUCINE-RICH REPEAT-CONTAINING PROTEIN 9"/>
    <property type="match status" value="1"/>
</dbReference>
<proteinExistence type="predicted"/>
<dbReference type="InterPro" id="IPR032675">
    <property type="entry name" value="LRR_dom_sf"/>
</dbReference>
<dbReference type="InterPro" id="IPR001611">
    <property type="entry name" value="Leu-rich_rpt"/>
</dbReference>
<organism evidence="4 5">
    <name type="scientific">Paenibacillus agaridevorans</name>
    <dbReference type="NCBI Taxonomy" id="171404"/>
    <lineage>
        <taxon>Bacteria</taxon>
        <taxon>Bacillati</taxon>
        <taxon>Bacillota</taxon>
        <taxon>Bacilli</taxon>
        <taxon>Bacillales</taxon>
        <taxon>Paenibacillaceae</taxon>
        <taxon>Paenibacillus</taxon>
    </lineage>
</organism>
<evidence type="ECO:0000313" key="4">
    <source>
        <dbReference type="EMBL" id="GBG08814.1"/>
    </source>
</evidence>
<dbReference type="EMBL" id="BDQX01000171">
    <property type="protein sequence ID" value="GBG08814.1"/>
    <property type="molecule type" value="Genomic_DNA"/>
</dbReference>
<keyword evidence="5" id="KW-1185">Reference proteome</keyword>
<dbReference type="RefSeq" id="WP_181376675.1">
    <property type="nucleotide sequence ID" value="NZ_BDQX01000171.1"/>
</dbReference>
<dbReference type="InterPro" id="IPR050836">
    <property type="entry name" value="SDS22/Internalin_LRR"/>
</dbReference>
<dbReference type="PROSITE" id="PS51450">
    <property type="entry name" value="LRR"/>
    <property type="match status" value="3"/>
</dbReference>
<accession>A0A2R5EZP3</accession>
<dbReference type="Gene3D" id="3.30.457.10">
    <property type="entry name" value="Copper amine oxidase-like, N-terminal domain"/>
    <property type="match status" value="1"/>
</dbReference>